<keyword evidence="3" id="KW-0547">Nucleotide-binding</keyword>
<dbReference type="GO" id="GO:0016887">
    <property type="term" value="F:ATP hydrolysis activity"/>
    <property type="evidence" value="ECO:0007669"/>
    <property type="project" value="InterPro"/>
</dbReference>
<dbReference type="Pfam" id="PF00005">
    <property type="entry name" value="ABC_tran"/>
    <property type="match status" value="1"/>
</dbReference>
<dbReference type="AlphaFoldDB" id="A0A8I0AGY2"/>
<feature type="domain" description="ABC transporter" evidence="5">
    <location>
        <begin position="6"/>
        <end position="241"/>
    </location>
</feature>
<evidence type="ECO:0000313" key="6">
    <source>
        <dbReference type="EMBL" id="MBC5652392.1"/>
    </source>
</evidence>
<dbReference type="Gene3D" id="3.40.50.300">
    <property type="entry name" value="P-loop containing nucleotide triphosphate hydrolases"/>
    <property type="match status" value="2"/>
</dbReference>
<evidence type="ECO:0000313" key="7">
    <source>
        <dbReference type="Proteomes" id="UP000652847"/>
    </source>
</evidence>
<dbReference type="PANTHER" id="PTHR43790">
    <property type="entry name" value="CARBOHYDRATE TRANSPORT ATP-BINDING PROTEIN MG119-RELATED"/>
    <property type="match status" value="1"/>
</dbReference>
<dbReference type="InterPro" id="IPR027417">
    <property type="entry name" value="P-loop_NTPase"/>
</dbReference>
<evidence type="ECO:0000259" key="5">
    <source>
        <dbReference type="PROSITE" id="PS50893"/>
    </source>
</evidence>
<name>A0A8I0AGY2_9FIRM</name>
<keyword evidence="1" id="KW-0813">Transport</keyword>
<dbReference type="GO" id="GO:0005524">
    <property type="term" value="F:ATP binding"/>
    <property type="evidence" value="ECO:0007669"/>
    <property type="project" value="UniProtKB-KW"/>
</dbReference>
<gene>
    <name evidence="6" type="ORF">H8S54_15100</name>
</gene>
<comment type="caution">
    <text evidence="6">The sequence shown here is derived from an EMBL/GenBank/DDBJ whole genome shotgun (WGS) entry which is preliminary data.</text>
</comment>
<dbReference type="RefSeq" id="WP_117851076.1">
    <property type="nucleotide sequence ID" value="NZ_JACOOT010000036.1"/>
</dbReference>
<evidence type="ECO:0000256" key="3">
    <source>
        <dbReference type="ARBA" id="ARBA00022741"/>
    </source>
</evidence>
<evidence type="ECO:0000256" key="4">
    <source>
        <dbReference type="ARBA" id="ARBA00022840"/>
    </source>
</evidence>
<dbReference type="InterPro" id="IPR050107">
    <property type="entry name" value="ABC_carbohydrate_import_ATPase"/>
</dbReference>
<keyword evidence="7" id="KW-1185">Reference proteome</keyword>
<keyword evidence="4 6" id="KW-0067">ATP-binding</keyword>
<proteinExistence type="predicted"/>
<organism evidence="6 7">
    <name type="scientific">Blautia segnis</name>
    <dbReference type="NCBI Taxonomy" id="2763030"/>
    <lineage>
        <taxon>Bacteria</taxon>
        <taxon>Bacillati</taxon>
        <taxon>Bacillota</taxon>
        <taxon>Clostridia</taxon>
        <taxon>Lachnospirales</taxon>
        <taxon>Lachnospiraceae</taxon>
        <taxon>Blautia</taxon>
    </lineage>
</organism>
<feature type="domain" description="ABC transporter" evidence="5">
    <location>
        <begin position="254"/>
        <end position="489"/>
    </location>
</feature>
<evidence type="ECO:0000256" key="1">
    <source>
        <dbReference type="ARBA" id="ARBA00022448"/>
    </source>
</evidence>
<dbReference type="Proteomes" id="UP000652847">
    <property type="component" value="Unassembled WGS sequence"/>
</dbReference>
<dbReference type="SUPFAM" id="SSF52540">
    <property type="entry name" value="P-loop containing nucleoside triphosphate hydrolases"/>
    <property type="match status" value="2"/>
</dbReference>
<sequence>MRNEVLRMERVTYKEDEVVKLKDFNLQIFQGEVMGFLPVNSHGKTALLKLLERNLPLYDGYIYYGGEKVNTWKENYKAANRISIIQEKSSLAENLNIADNIFVLRPGFRQWMIRTKILNRQMKPFFEDIGMDIPLDKDVEKLSAFERIIVELLRAVIMGYHLIVLDEVGALVSDDELKKLHAIIRHYVKKGFSFLYICSHLEEISSICDRCALFTNGRIQKILEREELFNDPPVTYMTEYNDMVRYHTEKREGQQAAPVVFQWKGYGENAACKFSFDVHKGECLAVQIMDAGGMEELRRILTGDILPESGEILLNGKKTEIPRNGRIAVIQERTTKTMIFPELDYMNNLCICLAEKVPSIWHNKCLRKSIRNEYSPILGRDVFEMPVEELSEKQKYQLVYTRVLLQKPEILLCIQPFRGADLAHRMFIWSMLEKFLDKGISVVILSLNLSDSLAMADRLLILGENGEKREIARENFHKITSPVPWLHMYPSERK</sequence>
<dbReference type="PANTHER" id="PTHR43790:SF9">
    <property type="entry name" value="GALACTOFURANOSE TRANSPORTER ATP-BINDING PROTEIN YTFR"/>
    <property type="match status" value="1"/>
</dbReference>
<protein>
    <submittedName>
        <fullName evidence="6">Sugar ABC transporter ATP-binding protein</fullName>
    </submittedName>
</protein>
<dbReference type="InterPro" id="IPR003439">
    <property type="entry name" value="ABC_transporter-like_ATP-bd"/>
</dbReference>
<evidence type="ECO:0000256" key="2">
    <source>
        <dbReference type="ARBA" id="ARBA00022737"/>
    </source>
</evidence>
<keyword evidence="2" id="KW-0677">Repeat</keyword>
<reference evidence="6 7" key="1">
    <citation type="submission" date="2020-08" db="EMBL/GenBank/DDBJ databases">
        <title>Genome public.</title>
        <authorList>
            <person name="Liu C."/>
            <person name="Sun Q."/>
        </authorList>
    </citation>
    <scope>NUCLEOTIDE SEQUENCE [LARGE SCALE GENOMIC DNA]</scope>
    <source>
        <strain evidence="6 7">BX17</strain>
    </source>
</reference>
<dbReference type="PROSITE" id="PS50893">
    <property type="entry name" value="ABC_TRANSPORTER_2"/>
    <property type="match status" value="2"/>
</dbReference>
<accession>A0A8I0AGY2</accession>
<dbReference type="EMBL" id="JACOOT010000036">
    <property type="protein sequence ID" value="MBC5652392.1"/>
    <property type="molecule type" value="Genomic_DNA"/>
</dbReference>